<dbReference type="RefSeq" id="XP_004996887.1">
    <property type="nucleotide sequence ID" value="XM_004996830.1"/>
</dbReference>
<proteinExistence type="predicted"/>
<name>F2U231_SALR5</name>
<sequence>MLRVARFARAAAGVRPAVAAASRLSTTQRTMSAHAREGWIVVEETGASRYQNRISDGRHETLADEPGTFDGGCDTGMNPYGFLLSALGTCTNMTMRMYATRENIPLERSRVFVKHGRTWAKDCDECHSTSGRVDVIEMDVELEGANLTDEHRKKLMKIANSCPVHKTMTTETLVHVNEFKDEAVEQS</sequence>
<dbReference type="PANTHER" id="PTHR39624:SF2">
    <property type="entry name" value="OSMC-LIKE PROTEIN"/>
    <property type="match status" value="1"/>
</dbReference>
<dbReference type="KEGG" id="sre:PTSG_02397"/>
<accession>F2U231</accession>
<dbReference type="InterPro" id="IPR015946">
    <property type="entry name" value="KH_dom-like_a/b"/>
</dbReference>
<dbReference type="Gene3D" id="3.30.300.20">
    <property type="match status" value="1"/>
</dbReference>
<dbReference type="SUPFAM" id="SSF82784">
    <property type="entry name" value="OsmC-like"/>
    <property type="match status" value="1"/>
</dbReference>
<gene>
    <name evidence="1" type="ORF">PTSG_02397</name>
</gene>
<dbReference type="Proteomes" id="UP000007799">
    <property type="component" value="Unassembled WGS sequence"/>
</dbReference>
<reference evidence="1" key="1">
    <citation type="submission" date="2009-08" db="EMBL/GenBank/DDBJ databases">
        <title>Annotation of Salpingoeca rosetta.</title>
        <authorList>
            <consortium name="The Broad Institute Genome Sequencing Platform"/>
            <person name="Russ C."/>
            <person name="Cuomo C."/>
            <person name="Burger G."/>
            <person name="Gray M.W."/>
            <person name="Holland P.W.H."/>
            <person name="King N."/>
            <person name="Lang F.B.F."/>
            <person name="Roger A.J."/>
            <person name="Ruiz-Trillo I."/>
            <person name="Young S.K."/>
            <person name="Zeng Q."/>
            <person name="Gargeya S."/>
            <person name="Alvarado L."/>
            <person name="Berlin A."/>
            <person name="Chapman S.B."/>
            <person name="Chen Z."/>
            <person name="Freedman E."/>
            <person name="Gellesch M."/>
            <person name="Goldberg J."/>
            <person name="Griggs A."/>
            <person name="Gujja S."/>
            <person name="Heilman E."/>
            <person name="Heiman D."/>
            <person name="Howarth C."/>
            <person name="Mehta T."/>
            <person name="Neiman D."/>
            <person name="Pearson M."/>
            <person name="Roberts A."/>
            <person name="Saif S."/>
            <person name="Shea T."/>
            <person name="Shenoy N."/>
            <person name="Sisk P."/>
            <person name="Stolte C."/>
            <person name="Sykes S."/>
            <person name="White J."/>
            <person name="Yandava C."/>
            <person name="Haas B."/>
            <person name="Nusbaum C."/>
            <person name="Birren B."/>
        </authorList>
    </citation>
    <scope>NUCLEOTIDE SEQUENCE</scope>
    <source>
        <strain evidence="1">ATCC 50818</strain>
    </source>
</reference>
<dbReference type="PANTHER" id="PTHR39624">
    <property type="entry name" value="PROTEIN INVOLVED IN RIMO-MEDIATED BETA-METHYLTHIOLATION OF RIBOSOMAL PROTEIN S12 YCAO"/>
    <property type="match status" value="1"/>
</dbReference>
<dbReference type="AlphaFoldDB" id="F2U231"/>
<dbReference type="EMBL" id="GL832959">
    <property type="protein sequence ID" value="EGD81683.1"/>
    <property type="molecule type" value="Genomic_DNA"/>
</dbReference>
<dbReference type="InterPro" id="IPR036102">
    <property type="entry name" value="OsmC/Ohrsf"/>
</dbReference>
<dbReference type="InterPro" id="IPR003718">
    <property type="entry name" value="OsmC/Ohr_fam"/>
</dbReference>
<evidence type="ECO:0000313" key="1">
    <source>
        <dbReference type="EMBL" id="EGD81683.1"/>
    </source>
</evidence>
<protein>
    <recommendedName>
        <fullName evidence="3">OsmC family protein</fullName>
    </recommendedName>
</protein>
<dbReference type="OMA" id="HAREGWI"/>
<evidence type="ECO:0000313" key="2">
    <source>
        <dbReference type="Proteomes" id="UP000007799"/>
    </source>
</evidence>
<keyword evidence="2" id="KW-1185">Reference proteome</keyword>
<dbReference type="Pfam" id="PF02566">
    <property type="entry name" value="OsmC"/>
    <property type="match status" value="1"/>
</dbReference>
<dbReference type="GeneID" id="16077479"/>
<dbReference type="InParanoid" id="F2U231"/>
<organism evidence="1 2">
    <name type="scientific">Salpingoeca rosetta (strain ATCC 50818 / BSB-021)</name>
    <dbReference type="NCBI Taxonomy" id="946362"/>
    <lineage>
        <taxon>Eukaryota</taxon>
        <taxon>Choanoflagellata</taxon>
        <taxon>Craspedida</taxon>
        <taxon>Salpingoecidae</taxon>
        <taxon>Salpingoeca</taxon>
    </lineage>
</organism>
<dbReference type="OrthoDB" id="10249433at2759"/>
<dbReference type="eggNOG" id="ENOG502SW6Y">
    <property type="taxonomic scope" value="Eukaryota"/>
</dbReference>
<evidence type="ECO:0008006" key="3">
    <source>
        <dbReference type="Google" id="ProtNLM"/>
    </source>
</evidence>